<organism evidence="3 4">
    <name type="scientific">Marinimicrococcus flavescens</name>
    <dbReference type="NCBI Taxonomy" id="3031815"/>
    <lineage>
        <taxon>Bacteria</taxon>
        <taxon>Pseudomonadati</taxon>
        <taxon>Pseudomonadota</taxon>
        <taxon>Alphaproteobacteria</taxon>
        <taxon>Geminicoccales</taxon>
        <taxon>Geminicoccaceae</taxon>
        <taxon>Marinimicrococcus</taxon>
    </lineage>
</organism>
<evidence type="ECO:0000256" key="1">
    <source>
        <dbReference type="ARBA" id="ARBA00005953"/>
    </source>
</evidence>
<dbReference type="Gene3D" id="3.10.129.10">
    <property type="entry name" value="Hotdog Thioesterase"/>
    <property type="match status" value="1"/>
</dbReference>
<name>A0AAP3XRG2_9PROT</name>
<comment type="similarity">
    <text evidence="1">Belongs to the 4-hydroxybenzoyl-CoA thioesterase family.</text>
</comment>
<keyword evidence="2" id="KW-0378">Hydrolase</keyword>
<proteinExistence type="inferred from homology"/>
<protein>
    <submittedName>
        <fullName evidence="3">Thioesterase family protein</fullName>
    </submittedName>
</protein>
<dbReference type="PANTHER" id="PTHR31793">
    <property type="entry name" value="4-HYDROXYBENZOYL-COA THIOESTERASE FAMILY MEMBER"/>
    <property type="match status" value="1"/>
</dbReference>
<dbReference type="Pfam" id="PF13279">
    <property type="entry name" value="4HBT_2"/>
    <property type="match status" value="1"/>
</dbReference>
<dbReference type="EMBL" id="JARGEQ010000091">
    <property type="protein sequence ID" value="MDF1586624.1"/>
    <property type="molecule type" value="Genomic_DNA"/>
</dbReference>
<accession>A0AAP3XRG2</accession>
<dbReference type="InterPro" id="IPR029069">
    <property type="entry name" value="HotDog_dom_sf"/>
</dbReference>
<evidence type="ECO:0000313" key="4">
    <source>
        <dbReference type="Proteomes" id="UP001301140"/>
    </source>
</evidence>
<dbReference type="AlphaFoldDB" id="A0AAP3XRG2"/>
<dbReference type="InterPro" id="IPR050563">
    <property type="entry name" value="4-hydroxybenzoyl-CoA_TE"/>
</dbReference>
<evidence type="ECO:0000313" key="3">
    <source>
        <dbReference type="EMBL" id="MDF1586624.1"/>
    </source>
</evidence>
<comment type="caution">
    <text evidence="3">The sequence shown here is derived from an EMBL/GenBank/DDBJ whole genome shotgun (WGS) entry which is preliminary data.</text>
</comment>
<dbReference type="PANTHER" id="PTHR31793:SF27">
    <property type="entry name" value="NOVEL THIOESTERASE SUPERFAMILY DOMAIN AND SAPOSIN A-TYPE DOMAIN CONTAINING PROTEIN (0610012H03RIK)"/>
    <property type="match status" value="1"/>
</dbReference>
<keyword evidence="4" id="KW-1185">Reference proteome</keyword>
<dbReference type="GO" id="GO:0047617">
    <property type="term" value="F:fatty acyl-CoA hydrolase activity"/>
    <property type="evidence" value="ECO:0007669"/>
    <property type="project" value="TreeGrafter"/>
</dbReference>
<reference evidence="3 4" key="1">
    <citation type="submission" date="2023-03" db="EMBL/GenBank/DDBJ databases">
        <title>YIM 152171 draft genome.</title>
        <authorList>
            <person name="Yang Z."/>
        </authorList>
    </citation>
    <scope>NUCLEOTIDE SEQUENCE [LARGE SCALE GENOMIC DNA]</scope>
    <source>
        <strain evidence="3 4">YIM 152171</strain>
    </source>
</reference>
<gene>
    <name evidence="3" type="ORF">PZ740_09540</name>
</gene>
<dbReference type="SUPFAM" id="SSF54637">
    <property type="entry name" value="Thioesterase/thiol ester dehydrase-isomerase"/>
    <property type="match status" value="1"/>
</dbReference>
<evidence type="ECO:0000256" key="2">
    <source>
        <dbReference type="ARBA" id="ARBA00022801"/>
    </source>
</evidence>
<dbReference type="CDD" id="cd00586">
    <property type="entry name" value="4HBT"/>
    <property type="match status" value="1"/>
</dbReference>
<sequence>MSRPPRPVRADYPWFTTMDTRWMDNDIYGHVNNVVYYSYFDTAIARLLMGEGGLDPWRAEIVGMAVDTGCRFHSSIAFPDTVHAGLRVAHLGTSSVRYEIGIFRNEDEQAAADGHFVHVFVERAAQRPTPIPDPLRAALARLKRT</sequence>
<dbReference type="RefSeq" id="WP_327789039.1">
    <property type="nucleotide sequence ID" value="NZ_JARGEQ010000091.1"/>
</dbReference>
<dbReference type="Proteomes" id="UP001301140">
    <property type="component" value="Unassembled WGS sequence"/>
</dbReference>